<dbReference type="Pfam" id="PF01738">
    <property type="entry name" value="DLH"/>
    <property type="match status" value="1"/>
</dbReference>
<sequence length="53" mass="6558">MNRRLKEHHKVYEAYFYQGVNHGFHNDSTPRYDRAAADLAWQRTLAWFEKYLR</sequence>
<dbReference type="PANTHER" id="PTHR46623">
    <property type="entry name" value="CARBOXYMETHYLENEBUTENOLIDASE-RELATED"/>
    <property type="match status" value="1"/>
</dbReference>
<dbReference type="GO" id="GO:0016787">
    <property type="term" value="F:hydrolase activity"/>
    <property type="evidence" value="ECO:0007669"/>
    <property type="project" value="InterPro"/>
</dbReference>
<dbReference type="AlphaFoldDB" id="A0A377Z2L3"/>
<evidence type="ECO:0000313" key="3">
    <source>
        <dbReference type="Proteomes" id="UP000255382"/>
    </source>
</evidence>
<gene>
    <name evidence="2" type="ORF">NCTC5050_00402</name>
</gene>
<dbReference type="PANTHER" id="PTHR46623:SF6">
    <property type="entry name" value="ALPHA_BETA-HYDROLASES SUPERFAMILY PROTEIN"/>
    <property type="match status" value="1"/>
</dbReference>
<keyword evidence="3" id="KW-1185">Reference proteome</keyword>
<dbReference type="Gene3D" id="3.40.50.1820">
    <property type="entry name" value="alpha/beta hydrolase"/>
    <property type="match status" value="1"/>
</dbReference>
<protein>
    <submittedName>
        <fullName evidence="2">Putative enzyme</fullName>
    </submittedName>
</protein>
<accession>A0A377Z2L3</accession>
<proteinExistence type="predicted"/>
<feature type="domain" description="Dienelactone hydrolase" evidence="1">
    <location>
        <begin position="2"/>
        <end position="52"/>
    </location>
</feature>
<name>A0A377Z2L3_KLEPO</name>
<evidence type="ECO:0000313" key="2">
    <source>
        <dbReference type="EMBL" id="STU59538.1"/>
    </source>
</evidence>
<dbReference type="InterPro" id="IPR002925">
    <property type="entry name" value="Dienelactn_hydro"/>
</dbReference>
<dbReference type="InterPro" id="IPR051049">
    <property type="entry name" value="Dienelactone_hydrolase-like"/>
</dbReference>
<dbReference type="EMBL" id="UGLZ01000004">
    <property type="protein sequence ID" value="STU59538.1"/>
    <property type="molecule type" value="Genomic_DNA"/>
</dbReference>
<evidence type="ECO:0000259" key="1">
    <source>
        <dbReference type="Pfam" id="PF01738"/>
    </source>
</evidence>
<dbReference type="InterPro" id="IPR029058">
    <property type="entry name" value="AB_hydrolase_fold"/>
</dbReference>
<dbReference type="SUPFAM" id="SSF53474">
    <property type="entry name" value="alpha/beta-Hydrolases"/>
    <property type="match status" value="1"/>
</dbReference>
<organism evidence="2 3">
    <name type="scientific">Klebsiella pneumoniae subsp. ozaenae</name>
    <dbReference type="NCBI Taxonomy" id="574"/>
    <lineage>
        <taxon>Bacteria</taxon>
        <taxon>Pseudomonadati</taxon>
        <taxon>Pseudomonadota</taxon>
        <taxon>Gammaproteobacteria</taxon>
        <taxon>Enterobacterales</taxon>
        <taxon>Enterobacteriaceae</taxon>
        <taxon>Klebsiella/Raoultella group</taxon>
        <taxon>Klebsiella</taxon>
        <taxon>Klebsiella pneumoniae complex</taxon>
    </lineage>
</organism>
<dbReference type="Proteomes" id="UP000255382">
    <property type="component" value="Unassembled WGS sequence"/>
</dbReference>
<reference evidence="2 3" key="1">
    <citation type="submission" date="2018-06" db="EMBL/GenBank/DDBJ databases">
        <authorList>
            <consortium name="Pathogen Informatics"/>
            <person name="Doyle S."/>
        </authorList>
    </citation>
    <scope>NUCLEOTIDE SEQUENCE [LARGE SCALE GENOMIC DNA]</scope>
    <source>
        <strain evidence="2 3">NCTC5050</strain>
    </source>
</reference>